<reference evidence="2" key="1">
    <citation type="journal article" date="2014" name="Genome Biol. Evol.">
        <title>Comparative genomic analysis of malaria mosquito vector-associated novel pathogen Elizabethkingia anophelis.</title>
        <authorList>
            <person name="Teo J."/>
            <person name="Tan S.Y."/>
            <person name="Liu Y."/>
            <person name="Tay M."/>
            <person name="Ding Y."/>
            <person name="Li Y."/>
            <person name="Kjelleberg S."/>
            <person name="Givskov M."/>
            <person name="Lin R.T."/>
            <person name="Yang L."/>
        </authorList>
    </citation>
    <scope>NUCLEOTIDE SEQUENCE</scope>
</reference>
<gene>
    <name evidence="2" type="primary">traN</name>
</gene>
<dbReference type="EMBL" id="BK010624">
    <property type="protein sequence ID" value="DAC76441.1"/>
    <property type="molecule type" value="Genomic_DNA"/>
</dbReference>
<keyword evidence="1" id="KW-0732">Signal</keyword>
<dbReference type="AlphaFoldDB" id="A0A455ZIL4"/>
<feature type="signal peptide" evidence="1">
    <location>
        <begin position="1"/>
        <end position="23"/>
    </location>
</feature>
<evidence type="ECO:0000313" key="2">
    <source>
        <dbReference type="EMBL" id="DAC76441.1"/>
    </source>
</evidence>
<dbReference type="Pfam" id="PF13595">
    <property type="entry name" value="DUF4138"/>
    <property type="match status" value="1"/>
</dbReference>
<accession>A0A455ZIL4</accession>
<dbReference type="InterPro" id="IPR022298">
    <property type="entry name" value="Conjug_transposon_TraN"/>
</dbReference>
<protein>
    <submittedName>
        <fullName evidence="2">Conjugative transposon protein TraN</fullName>
    </submittedName>
</protein>
<name>A0A455ZIL4_9FLAO</name>
<reference evidence="2" key="4">
    <citation type="journal article" date="2016" name="Sci. Rep.">
        <title>Genomic epidemiology and global diversity of the emerging bacterial pathogen Elizabethkingia anophelis.</title>
        <authorList>
            <person name="Breurec S."/>
            <person name="Criscuolo A."/>
            <person name="Diancourt L."/>
            <person name="Rendueles O."/>
            <person name="Vandenbogaert M."/>
            <person name="Passet V."/>
            <person name="Caro V."/>
            <person name="Rocha E.P."/>
            <person name="Touchon M."/>
            <person name="Brisse S."/>
        </authorList>
    </citation>
    <scope>NUCLEOTIDE SEQUENCE</scope>
</reference>
<reference evidence="2" key="6">
    <citation type="journal article" date="2017" name="Nat. Commun.">
        <title>Evolutionary dynamics and genomic features of the Elizabethkingia anophelis 2015 to 2016 Wisconsin outbreak strain.</title>
        <authorList>
            <person name="Perrin A."/>
            <person name="Larsonneur E."/>
            <person name="Nicholson A.C."/>
            <person name="Edwards D.J."/>
            <person name="Gundlach K.M."/>
            <person name="Whitney A.M."/>
            <person name="Gulvik C.A."/>
            <person name="Bell M.E."/>
            <person name="Rendueles O."/>
            <person name="Cury J."/>
            <person name="Hugon P."/>
            <person name="Clermont D."/>
            <person name="Enouf V."/>
            <person name="Loparev V."/>
            <person name="Juieng P."/>
            <person name="Monson T."/>
            <person name="Warshauer D."/>
            <person name="Elbadawi L.I."/>
            <person name="Walters M.S."/>
            <person name="Crist M.B."/>
            <person name="Noble-Wang J."/>
            <person name="Borlaug G."/>
            <person name="Rocha E.P.C."/>
            <person name="Criscuolo A."/>
            <person name="Touchon M."/>
            <person name="Davis J.P."/>
            <person name="Holt K.E."/>
            <person name="McQuiston J.R."/>
            <person name="Brisse S."/>
        </authorList>
    </citation>
    <scope>NUCLEOTIDE SEQUENCE</scope>
</reference>
<reference evidence="2" key="5">
    <citation type="journal article" date="2017" name="Genome Announc.">
        <title>Complete Circularized Genome Sequences of Four Strains of Elizabethkingia anophelis, Including Two Novel Strains Isolated from Wild-Caught Anopheles sinensis.</title>
        <authorList>
            <person name="Pei D."/>
            <person name="Nicholson A.C."/>
            <person name="Jiang J."/>
            <person name="Chen H."/>
            <person name="Whitney A.M."/>
            <person name="Villarma A."/>
            <person name="Bell M."/>
            <person name="Humrighouse B."/>
            <person name="Rowe L.A."/>
            <person name="Sheth M."/>
            <person name="Batra D."/>
            <person name="Juieng P."/>
            <person name="Loparev V.N."/>
            <person name="McQuiston J.R."/>
            <person name="Lan Y."/>
            <person name="Ma Y."/>
            <person name="Xu J."/>
        </authorList>
    </citation>
    <scope>NUCLEOTIDE SEQUENCE</scope>
</reference>
<reference evidence="2" key="8">
    <citation type="journal article" date="2018" name="J. ISSAAS">
        <title>In Silico Identification of Three Types of Integrative and Conjugative Elements (ICEs) in Elizabethkingia anophelis Strains Isolated from Around the World.</title>
        <authorList>
            <person name="Xu J."/>
            <person name="Pei D."/>
            <person name="Nicholson A."/>
            <person name="Lan Y."/>
            <person name="Xia Q."/>
        </authorList>
    </citation>
    <scope>NUCLEOTIDE SEQUENCE</scope>
</reference>
<feature type="chain" id="PRO_5019859367" evidence="1">
    <location>
        <begin position="24"/>
        <end position="296"/>
    </location>
</feature>
<dbReference type="RefSeq" id="WP_078406539.1">
    <property type="nucleotide sequence ID" value="NZ_MAGY01000017.1"/>
</dbReference>
<proteinExistence type="predicted"/>
<evidence type="ECO:0000256" key="1">
    <source>
        <dbReference type="SAM" id="SignalP"/>
    </source>
</evidence>
<reference evidence="2" key="2">
    <citation type="journal article" date="2014" name="PLoS ONE">
        <title>Insights from the genome annotation of Elizabethkingia anophelis from the malaria vector Anopheles gambiae.</title>
        <authorList>
            <person name="Kukutla P."/>
            <person name="Lindberg B.G."/>
            <person name="Pei D."/>
            <person name="Rayl M."/>
            <person name="Yu W."/>
            <person name="Steritz M."/>
            <person name="Faye I."/>
            <person name="Xu J."/>
        </authorList>
    </citation>
    <scope>NUCLEOTIDE SEQUENCE</scope>
</reference>
<reference evidence="2" key="3">
    <citation type="journal article" date="2016" name="Genome Announc.">
        <title>Complete Genome Sequences of Four Strains from the 2015-2016 Elizabethkingia anophelis Outbreak.</title>
        <authorList>
            <person name="Nicholson A.C."/>
            <person name="Whitney A.M."/>
            <person name="Emery B.D."/>
            <person name="Bell M.E."/>
            <person name="Gartin J.T."/>
            <person name="Humrighouse B.W."/>
            <person name="Loparev V.N."/>
            <person name="Batra D."/>
            <person name="Sheth M."/>
            <person name="Rowe L.A."/>
            <person name="Juieng P."/>
            <person name="Knipe K."/>
            <person name="Gulvik C."/>
            <person name="McQuiston J.R."/>
        </authorList>
    </citation>
    <scope>NUCLEOTIDE SEQUENCE</scope>
</reference>
<reference evidence="2" key="7">
    <citation type="journal article" date="2017" name="Sci. Rep.">
        <title>Genomic features, phylogenetic relationships, and comparative genomics of Elizabethkingia anophelis strain EM361-97 isolated in Taiwan.</title>
        <authorList>
            <person name="Lin J.N."/>
            <person name="Lai C.H."/>
            <person name="Yang C.H."/>
            <person name="Huang Y.H."/>
            <person name="Lin H.H."/>
        </authorList>
    </citation>
    <scope>NUCLEOTIDE SEQUENCE</scope>
</reference>
<sequence>MKTRINMKALKYLLSTMTLSALALPAVCFAQTATAEKYVMELPQLNISDGVSLHIISPEPIQFVDLSTDNLTGDLPAENIARVKITNGNKTEGSKAPFTFNRDDLGIITVVGQSFMAQYKVNYKNSDTHNTITQIQIQPEDMQPLEYPKIAFSNQELYNFSIDILKKKTKAPLREVNDFKLSIQLNNVYVISDYIFLDISFINESNLSYNIDGLKFSIEDKKIYKATNNQSLELKPEYQLYHQSQFKKNFHNIYVFKKFTYPNSKVMVIRLIEEPISGRTVEMKIKYSDILKADTF</sequence>
<organism evidence="2">
    <name type="scientific">Elizabethkingia anophelis</name>
    <dbReference type="NCBI Taxonomy" id="1117645"/>
    <lineage>
        <taxon>Bacteria</taxon>
        <taxon>Pseudomonadati</taxon>
        <taxon>Bacteroidota</taxon>
        <taxon>Flavobacteriia</taxon>
        <taxon>Flavobacteriales</taxon>
        <taxon>Weeksellaceae</taxon>
        <taxon>Elizabethkingia</taxon>
    </lineage>
</organism>